<dbReference type="PANTHER" id="PTHR12191:SF4">
    <property type="entry name" value="ZINC TRANSPORTER ZIP12"/>
    <property type="match status" value="1"/>
</dbReference>
<dbReference type="Pfam" id="PF02535">
    <property type="entry name" value="Zip"/>
    <property type="match status" value="1"/>
</dbReference>
<comment type="subcellular location">
    <subcellularLocation>
        <location evidence="1">Membrane</location>
        <topology evidence="1">Multi-pass membrane protein</topology>
    </subcellularLocation>
</comment>
<proteinExistence type="inferred from homology"/>
<keyword evidence="4 7" id="KW-1133">Transmembrane helix</keyword>
<dbReference type="Proteomes" id="UP000596742">
    <property type="component" value="Unassembled WGS sequence"/>
</dbReference>
<comment type="caution">
    <text evidence="9">The sequence shown here is derived from an EMBL/GenBank/DDBJ whole genome shotgun (WGS) entry which is preliminary data.</text>
</comment>
<feature type="transmembrane region" description="Helical" evidence="7">
    <location>
        <begin position="485"/>
        <end position="506"/>
    </location>
</feature>
<evidence type="ECO:0000256" key="5">
    <source>
        <dbReference type="ARBA" id="ARBA00023136"/>
    </source>
</evidence>
<evidence type="ECO:0000256" key="4">
    <source>
        <dbReference type="ARBA" id="ARBA00022989"/>
    </source>
</evidence>
<feature type="transmembrane region" description="Helical" evidence="7">
    <location>
        <begin position="736"/>
        <end position="759"/>
    </location>
</feature>
<dbReference type="AlphaFoldDB" id="A0A8B6GB20"/>
<dbReference type="EMBL" id="UYJE01008153">
    <property type="protein sequence ID" value="VDI61529.1"/>
    <property type="molecule type" value="Genomic_DNA"/>
</dbReference>
<feature type="signal peptide" evidence="8">
    <location>
        <begin position="1"/>
        <end position="18"/>
    </location>
</feature>
<evidence type="ECO:0000256" key="3">
    <source>
        <dbReference type="ARBA" id="ARBA00022692"/>
    </source>
</evidence>
<evidence type="ECO:0000256" key="6">
    <source>
        <dbReference type="SAM" id="MobiDB-lite"/>
    </source>
</evidence>
<keyword evidence="3 7" id="KW-0812">Transmembrane</keyword>
<evidence type="ECO:0000256" key="2">
    <source>
        <dbReference type="ARBA" id="ARBA00006939"/>
    </source>
</evidence>
<dbReference type="OrthoDB" id="200954at2759"/>
<dbReference type="InterPro" id="IPR003689">
    <property type="entry name" value="ZIP"/>
</dbReference>
<evidence type="ECO:0000256" key="8">
    <source>
        <dbReference type="SAM" id="SignalP"/>
    </source>
</evidence>
<name>A0A8B6GB20_MYTGA</name>
<sequence length="766" mass="87292">MKALVSLLALWIYCCVECHHNSRTDRWNEISHVLHNLNYNKTDPHDFIKSVLYQMRGFERNSLTWNRCRDKTKANNLNEFIETDQFLQSFISNVTCGHGVSVNNFEYLTTLSLSMAVHLDRFVCPHKSIKELHQVYHILYGNPGSSNISQLLGTVRRFYRPGMSPKQAPMTFKNRLQCLHPGIIDEHIHRQINSHQNREMIIEDKYDDMKVILNGKIVSLEPYMFNSIPQNDESDPTIKPAHQSHERITIKPSHQHKCPRVIVPRTSQRPDPQQFMRMQRILHSVSSHIVSAILRGVNIYDDKTYCLVDHLEYIMRHYGHHHYSYMDETDLKQMMSDIIKGYKIDKVKEHHRKTKRSSHNNDEHFGLHSNRQMNHFSGPHSNPQMNHFPGHEFNAKYRTNKASSFNDFVDTDSTSSVLNFSKLLTTGDMVQMVERKFEHHMTNRITREQFLDICPSVIYSLLQRSEIKDKEDLVKDHVHPSALEIYGFGTASVFVISLASLVGAVFVKLSQKVIKDYLMGMLLSLSVGCLVGDAILHLLSEVLAEESNGEKARVTENLTKQCALLASIYGFFLLELTCSFLKSSTKEKKDDDYQCQNEENETKGQIENDKSALAWMVIVGDAIHNFADGLAIGAAFSKDITVGLSTSIAVFCHELPHELGDFAALVSSGLSIKRAMVLNFISSLTAFLGLYIGILASSNDVARSWIFSAGAGMFIYVALANLIPEVLSYFKRIPNLCMFLSLNFGLLLGYVSMLLLAIYEADFKLP</sequence>
<keyword evidence="10" id="KW-1185">Reference proteome</keyword>
<dbReference type="GO" id="GO:0030003">
    <property type="term" value="P:intracellular monoatomic cation homeostasis"/>
    <property type="evidence" value="ECO:0007669"/>
    <property type="project" value="TreeGrafter"/>
</dbReference>
<dbReference type="GO" id="GO:0005385">
    <property type="term" value="F:zinc ion transmembrane transporter activity"/>
    <property type="evidence" value="ECO:0007669"/>
    <property type="project" value="TreeGrafter"/>
</dbReference>
<dbReference type="InterPro" id="IPR050799">
    <property type="entry name" value="ZIP_Transporter"/>
</dbReference>
<evidence type="ECO:0000256" key="7">
    <source>
        <dbReference type="SAM" id="Phobius"/>
    </source>
</evidence>
<feature type="region of interest" description="Disordered" evidence="6">
    <location>
        <begin position="350"/>
        <end position="369"/>
    </location>
</feature>
<feature type="transmembrane region" description="Helical" evidence="7">
    <location>
        <begin position="677"/>
        <end position="698"/>
    </location>
</feature>
<dbReference type="GO" id="GO:0005886">
    <property type="term" value="C:plasma membrane"/>
    <property type="evidence" value="ECO:0007669"/>
    <property type="project" value="TreeGrafter"/>
</dbReference>
<reference evidence="9" key="1">
    <citation type="submission" date="2018-11" db="EMBL/GenBank/DDBJ databases">
        <authorList>
            <person name="Alioto T."/>
            <person name="Alioto T."/>
        </authorList>
    </citation>
    <scope>NUCLEOTIDE SEQUENCE</scope>
</reference>
<comment type="similarity">
    <text evidence="2">Belongs to the ZIP transporter (TC 2.A.5) family.</text>
</comment>
<feature type="transmembrane region" description="Helical" evidence="7">
    <location>
        <begin position="704"/>
        <end position="724"/>
    </location>
</feature>
<gene>
    <name evidence="9" type="ORF">MGAL_10B081479</name>
</gene>
<organism evidence="9 10">
    <name type="scientific">Mytilus galloprovincialis</name>
    <name type="common">Mediterranean mussel</name>
    <dbReference type="NCBI Taxonomy" id="29158"/>
    <lineage>
        <taxon>Eukaryota</taxon>
        <taxon>Metazoa</taxon>
        <taxon>Spiralia</taxon>
        <taxon>Lophotrochozoa</taxon>
        <taxon>Mollusca</taxon>
        <taxon>Bivalvia</taxon>
        <taxon>Autobranchia</taxon>
        <taxon>Pteriomorphia</taxon>
        <taxon>Mytilida</taxon>
        <taxon>Mytiloidea</taxon>
        <taxon>Mytilidae</taxon>
        <taxon>Mytilinae</taxon>
        <taxon>Mytilus</taxon>
    </lineage>
</organism>
<evidence type="ECO:0000313" key="9">
    <source>
        <dbReference type="EMBL" id="VDI61529.1"/>
    </source>
</evidence>
<accession>A0A8B6GB20</accession>
<protein>
    <submittedName>
        <fullName evidence="9">Solute carrier family 39 (Zinc transporter), member 12</fullName>
    </submittedName>
</protein>
<evidence type="ECO:0000256" key="1">
    <source>
        <dbReference type="ARBA" id="ARBA00004141"/>
    </source>
</evidence>
<dbReference type="GO" id="GO:0140410">
    <property type="term" value="F:monoatomic cation:bicarbonate symporter activity"/>
    <property type="evidence" value="ECO:0007669"/>
    <property type="project" value="TreeGrafter"/>
</dbReference>
<keyword evidence="5 7" id="KW-0472">Membrane</keyword>
<dbReference type="PANTHER" id="PTHR12191">
    <property type="entry name" value="SOLUTE CARRIER FAMILY 39"/>
    <property type="match status" value="1"/>
</dbReference>
<feature type="chain" id="PRO_5032802104" evidence="8">
    <location>
        <begin position="19"/>
        <end position="766"/>
    </location>
</feature>
<evidence type="ECO:0000313" key="10">
    <source>
        <dbReference type="Proteomes" id="UP000596742"/>
    </source>
</evidence>
<keyword evidence="8" id="KW-0732">Signal</keyword>
<dbReference type="GO" id="GO:0071578">
    <property type="term" value="P:zinc ion import across plasma membrane"/>
    <property type="evidence" value="ECO:0007669"/>
    <property type="project" value="TreeGrafter"/>
</dbReference>